<dbReference type="FunFam" id="1.10.510.10:FF:000044">
    <property type="entry name" value="Putative LRR receptor-like serine/threonine-protein kinase"/>
    <property type="match status" value="1"/>
</dbReference>
<evidence type="ECO:0000256" key="9">
    <source>
        <dbReference type="ARBA" id="ARBA00022737"/>
    </source>
</evidence>
<evidence type="ECO:0000256" key="21">
    <source>
        <dbReference type="SAM" id="SignalP"/>
    </source>
</evidence>
<evidence type="ECO:0000313" key="23">
    <source>
        <dbReference type="EMBL" id="RWR96264.1"/>
    </source>
</evidence>
<evidence type="ECO:0000259" key="22">
    <source>
        <dbReference type="PROSITE" id="PS50011"/>
    </source>
</evidence>
<dbReference type="STRING" id="337451.A0A3S3R6X3"/>
<dbReference type="InterPro" id="IPR008271">
    <property type="entry name" value="Ser/Thr_kinase_AS"/>
</dbReference>
<evidence type="ECO:0000256" key="8">
    <source>
        <dbReference type="ARBA" id="ARBA00022729"/>
    </source>
</evidence>
<feature type="chain" id="PRO_5018522833" description="non-specific serine/threonine protein kinase" evidence="21">
    <location>
        <begin position="26"/>
        <end position="967"/>
    </location>
</feature>
<evidence type="ECO:0000256" key="20">
    <source>
        <dbReference type="SAM" id="Phobius"/>
    </source>
</evidence>
<keyword evidence="15" id="KW-0675">Receptor</keyword>
<dbReference type="InterPro" id="IPR032675">
    <property type="entry name" value="LRR_dom_sf"/>
</dbReference>
<dbReference type="PANTHER" id="PTHR48006">
    <property type="entry name" value="LEUCINE-RICH REPEAT-CONTAINING PROTEIN DDB_G0281931-RELATED"/>
    <property type="match status" value="1"/>
</dbReference>
<dbReference type="Gene3D" id="2.60.120.430">
    <property type="entry name" value="Galactose-binding lectin"/>
    <property type="match status" value="1"/>
</dbReference>
<feature type="signal peptide" evidence="21">
    <location>
        <begin position="1"/>
        <end position="25"/>
    </location>
</feature>
<dbReference type="CDD" id="cd14066">
    <property type="entry name" value="STKc_IRAK"/>
    <property type="match status" value="1"/>
</dbReference>
<evidence type="ECO:0000256" key="3">
    <source>
        <dbReference type="ARBA" id="ARBA00022527"/>
    </source>
</evidence>
<dbReference type="Proteomes" id="UP000283530">
    <property type="component" value="Unassembled WGS sequence"/>
</dbReference>
<dbReference type="SUPFAM" id="SSF56112">
    <property type="entry name" value="Protein kinase-like (PK-like)"/>
    <property type="match status" value="1"/>
</dbReference>
<dbReference type="Gene3D" id="1.10.510.10">
    <property type="entry name" value="Transferase(Phosphotransferase) domain 1"/>
    <property type="match status" value="1"/>
</dbReference>
<keyword evidence="11 23" id="KW-0418">Kinase</keyword>
<dbReference type="Gene3D" id="3.80.10.10">
    <property type="entry name" value="Ribonuclease Inhibitor"/>
    <property type="match status" value="3"/>
</dbReference>
<evidence type="ECO:0000256" key="4">
    <source>
        <dbReference type="ARBA" id="ARBA00022553"/>
    </source>
</evidence>
<name>A0A3S3R6X3_9MAGN</name>
<keyword evidence="9" id="KW-0677">Repeat</keyword>
<dbReference type="PROSITE" id="PS51257">
    <property type="entry name" value="PROKAR_LIPOPROTEIN"/>
    <property type="match status" value="1"/>
</dbReference>
<dbReference type="Pfam" id="PF07714">
    <property type="entry name" value="PK_Tyr_Ser-Thr"/>
    <property type="match status" value="1"/>
</dbReference>
<dbReference type="SMART" id="SM00220">
    <property type="entry name" value="S_TKc"/>
    <property type="match status" value="1"/>
</dbReference>
<evidence type="ECO:0000256" key="15">
    <source>
        <dbReference type="ARBA" id="ARBA00023170"/>
    </source>
</evidence>
<keyword evidence="16" id="KW-0325">Glycoprotein</keyword>
<dbReference type="FunFam" id="3.30.200.20:FF:000217">
    <property type="entry name" value="probable LRR receptor-like serine/threonine-protein kinase At1g53430"/>
    <property type="match status" value="1"/>
</dbReference>
<dbReference type="PANTHER" id="PTHR48006:SF81">
    <property type="entry name" value="PROTEIN KINASE DOMAIN-CONTAINING PROTEIN"/>
    <property type="match status" value="1"/>
</dbReference>
<dbReference type="GO" id="GO:0005524">
    <property type="term" value="F:ATP binding"/>
    <property type="evidence" value="ECO:0007669"/>
    <property type="project" value="UniProtKB-KW"/>
</dbReference>
<keyword evidence="4" id="KW-0597">Phosphoprotein</keyword>
<dbReference type="InterPro" id="IPR001245">
    <property type="entry name" value="Ser-Thr/Tyr_kinase_cat_dom"/>
</dbReference>
<dbReference type="GO" id="GO:0004674">
    <property type="term" value="F:protein serine/threonine kinase activity"/>
    <property type="evidence" value="ECO:0007669"/>
    <property type="project" value="UniProtKB-KW"/>
</dbReference>
<organism evidence="23 24">
    <name type="scientific">Cinnamomum micranthum f. kanehirae</name>
    <dbReference type="NCBI Taxonomy" id="337451"/>
    <lineage>
        <taxon>Eukaryota</taxon>
        <taxon>Viridiplantae</taxon>
        <taxon>Streptophyta</taxon>
        <taxon>Embryophyta</taxon>
        <taxon>Tracheophyta</taxon>
        <taxon>Spermatophyta</taxon>
        <taxon>Magnoliopsida</taxon>
        <taxon>Magnoliidae</taxon>
        <taxon>Laurales</taxon>
        <taxon>Lauraceae</taxon>
        <taxon>Cinnamomum</taxon>
    </lineage>
</organism>
<evidence type="ECO:0000256" key="7">
    <source>
        <dbReference type="ARBA" id="ARBA00022692"/>
    </source>
</evidence>
<keyword evidence="3" id="KW-0723">Serine/threonine-protein kinase</keyword>
<evidence type="ECO:0000256" key="5">
    <source>
        <dbReference type="ARBA" id="ARBA00022614"/>
    </source>
</evidence>
<evidence type="ECO:0000256" key="12">
    <source>
        <dbReference type="ARBA" id="ARBA00022840"/>
    </source>
</evidence>
<sequence>MLMQRRDVVFLFLLTFSCFPTFGSGATLPQDEIDALKQIGQALGKVNWDFGADPCSGEQRPTDNVTCNCTYQNNTVCHVVSIVLRGQDLQGVLPPELAKLRYLQQIDLNRNYLNGTIPAKWGSLPLVNMVLEANMFSGESAVFLEGIEKLLPTSLANLTRLTQFMISDNNFTGRIPDFIKNWTELDKLAIQGTGLQGPIPSGISSLVKLTDLRISDINGTASPFPKLDNMIGIRILILRNCNLTGSIPEYIWKMERLKTLDLSFNMLEGQLPPTLSIREAADFIYLTSNLLNGPVPVGLKEGANVDLSYNDFIPVSTKDCQDGDLNLFGSPPTTNNLSGAVPCLKDFKCSKPLLSKFYINCGGEKVTAPVNGTHRTTTFTEDQYPRGASRYFQSGEHWAFSSTGNFLDIRGYPDIYIGKNISKLTMPDSKLYTTARLSPLSLTYYGLCLWNGSYTVKLHFAEIMFSDNKSYSSLGKRIFDIYIQGKLVWKDFNIVAEAGGTHKAVVRNFTANVTTNTLEIRFYWAGKGTQSLPSRGIYGPLISAISVESDFTPPGGGNKISASAVIGIVASVFCVILLIIGILWWKGCFRKKSSMYEDLRRLNLQTGSLTLRQLKAATNNFDAANKIGEGGFGPVYKGLLCDGTIIAVKQLSSKSNQGNREFVNEIGMISALQHPNLVKLYGCCIEGNQLLLVYEYMENNSLARALFGLEEQQLKLDWPTRHHICVGIARGLAYLHEESRLKIVHRDIKATNVLLDKDLNPKISDFGLAKLDEEENTHISTRIAGTIGYMAPEYAMRGYLTDKADVYSFGIVALEIVSGNSNTNYMPNQDGVCLRDWACVLQERGSLIEMIDPKLGSEFNKEEAIGMITIALLCTNSSSTLRPTMSAVVSMLEGRTDAQSHISVPNLSSENLDIKAIRSHHQQIHSQEQNQSQSQSISIDEPQTVSSASASDLYPIIMDSDYWNNRE</sequence>
<dbReference type="InterPro" id="IPR021720">
    <property type="entry name" value="Malectin_dom"/>
</dbReference>
<dbReference type="InterPro" id="IPR001611">
    <property type="entry name" value="Leu-rich_rpt"/>
</dbReference>
<feature type="transmembrane region" description="Helical" evidence="20">
    <location>
        <begin position="564"/>
        <end position="585"/>
    </location>
</feature>
<evidence type="ECO:0000256" key="13">
    <source>
        <dbReference type="ARBA" id="ARBA00022989"/>
    </source>
</evidence>
<evidence type="ECO:0000256" key="17">
    <source>
        <dbReference type="ARBA" id="ARBA00047899"/>
    </source>
</evidence>
<evidence type="ECO:0000313" key="24">
    <source>
        <dbReference type="Proteomes" id="UP000283530"/>
    </source>
</evidence>
<dbReference type="EC" id="2.7.11.1" evidence="2"/>
<comment type="catalytic activity">
    <reaction evidence="17">
        <text>L-threonyl-[protein] + ATP = O-phospho-L-threonyl-[protein] + ADP + H(+)</text>
        <dbReference type="Rhea" id="RHEA:46608"/>
        <dbReference type="Rhea" id="RHEA-COMP:11060"/>
        <dbReference type="Rhea" id="RHEA-COMP:11605"/>
        <dbReference type="ChEBI" id="CHEBI:15378"/>
        <dbReference type="ChEBI" id="CHEBI:30013"/>
        <dbReference type="ChEBI" id="CHEBI:30616"/>
        <dbReference type="ChEBI" id="CHEBI:61977"/>
        <dbReference type="ChEBI" id="CHEBI:456216"/>
        <dbReference type="EC" id="2.7.11.1"/>
    </reaction>
</comment>
<feature type="region of interest" description="Disordered" evidence="19">
    <location>
        <begin position="919"/>
        <end position="946"/>
    </location>
</feature>
<comment type="caution">
    <text evidence="23">The sequence shown here is derived from an EMBL/GenBank/DDBJ whole genome shotgun (WGS) entry which is preliminary data.</text>
</comment>
<keyword evidence="5" id="KW-0433">Leucine-rich repeat</keyword>
<evidence type="ECO:0000256" key="16">
    <source>
        <dbReference type="ARBA" id="ARBA00023180"/>
    </source>
</evidence>
<keyword evidence="10" id="KW-0547">Nucleotide-binding</keyword>
<reference evidence="23 24" key="1">
    <citation type="journal article" date="2019" name="Nat. Plants">
        <title>Stout camphor tree genome fills gaps in understanding of flowering plant genome evolution.</title>
        <authorList>
            <person name="Chaw S.M."/>
            <person name="Liu Y.C."/>
            <person name="Wu Y.W."/>
            <person name="Wang H.Y."/>
            <person name="Lin C.I."/>
            <person name="Wu C.S."/>
            <person name="Ke H.M."/>
            <person name="Chang L.Y."/>
            <person name="Hsu C.Y."/>
            <person name="Yang H.T."/>
            <person name="Sudianto E."/>
            <person name="Hsu M.H."/>
            <person name="Wu K.P."/>
            <person name="Wang L.N."/>
            <person name="Leebens-Mack J.H."/>
            <person name="Tsai I.J."/>
        </authorList>
    </citation>
    <scope>NUCLEOTIDE SEQUENCE [LARGE SCALE GENOMIC DNA]</scope>
    <source>
        <strain evidence="24">cv. Chaw 1501</strain>
        <tissue evidence="23">Young leaves</tissue>
    </source>
</reference>
<dbReference type="SUPFAM" id="SSF52058">
    <property type="entry name" value="L domain-like"/>
    <property type="match status" value="1"/>
</dbReference>
<dbReference type="PROSITE" id="PS50011">
    <property type="entry name" value="PROTEIN_KINASE_DOM"/>
    <property type="match status" value="1"/>
</dbReference>
<proteinExistence type="predicted"/>
<keyword evidence="13 20" id="KW-1133">Transmembrane helix</keyword>
<dbReference type="OrthoDB" id="1897577at2759"/>
<comment type="subcellular location">
    <subcellularLocation>
        <location evidence="1">Membrane</location>
        <topology evidence="1">Single-pass type I membrane protein</topology>
    </subcellularLocation>
</comment>
<keyword evidence="24" id="KW-1185">Reference proteome</keyword>
<dbReference type="InterPro" id="IPR000719">
    <property type="entry name" value="Prot_kinase_dom"/>
</dbReference>
<evidence type="ECO:0000256" key="14">
    <source>
        <dbReference type="ARBA" id="ARBA00023136"/>
    </source>
</evidence>
<gene>
    <name evidence="23" type="ORF">CKAN_02564100</name>
</gene>
<feature type="domain" description="Protein kinase" evidence="22">
    <location>
        <begin position="621"/>
        <end position="904"/>
    </location>
</feature>
<keyword evidence="12" id="KW-0067">ATP-binding</keyword>
<keyword evidence="6" id="KW-0808">Transferase</keyword>
<accession>A0A3S3R6X3</accession>
<dbReference type="PROSITE" id="PS00108">
    <property type="entry name" value="PROTEIN_KINASE_ST"/>
    <property type="match status" value="1"/>
</dbReference>
<evidence type="ECO:0000256" key="6">
    <source>
        <dbReference type="ARBA" id="ARBA00022679"/>
    </source>
</evidence>
<dbReference type="InterPro" id="IPR051824">
    <property type="entry name" value="LRR_Rcpt-Like_S/T_Kinase"/>
</dbReference>
<evidence type="ECO:0000256" key="10">
    <source>
        <dbReference type="ARBA" id="ARBA00022741"/>
    </source>
</evidence>
<evidence type="ECO:0000256" key="2">
    <source>
        <dbReference type="ARBA" id="ARBA00012513"/>
    </source>
</evidence>
<keyword evidence="8 21" id="KW-0732">Signal</keyword>
<dbReference type="FunFam" id="3.80.10.10:FF:000433">
    <property type="entry name" value="Putative LRR receptor-like serine/threonine-protein kinase isoform A"/>
    <property type="match status" value="1"/>
</dbReference>
<dbReference type="FunFam" id="2.60.120.430:FF:000004">
    <property type="entry name" value="Putative leucine-rich repeat receptor-like serine/threonine-protein kinase"/>
    <property type="match status" value="1"/>
</dbReference>
<feature type="compositionally biased region" description="Low complexity" evidence="19">
    <location>
        <begin position="924"/>
        <end position="939"/>
    </location>
</feature>
<dbReference type="GO" id="GO:0016020">
    <property type="term" value="C:membrane"/>
    <property type="evidence" value="ECO:0007669"/>
    <property type="project" value="UniProtKB-SubCell"/>
</dbReference>
<dbReference type="Gene3D" id="3.30.200.20">
    <property type="entry name" value="Phosphorylase Kinase, domain 1"/>
    <property type="match status" value="1"/>
</dbReference>
<dbReference type="EMBL" id="QPKB01000012">
    <property type="protein sequence ID" value="RWR96264.1"/>
    <property type="molecule type" value="Genomic_DNA"/>
</dbReference>
<keyword evidence="7 20" id="KW-0812">Transmembrane</keyword>
<comment type="catalytic activity">
    <reaction evidence="18">
        <text>L-seryl-[protein] + ATP = O-phospho-L-seryl-[protein] + ADP + H(+)</text>
        <dbReference type="Rhea" id="RHEA:17989"/>
        <dbReference type="Rhea" id="RHEA-COMP:9863"/>
        <dbReference type="Rhea" id="RHEA-COMP:11604"/>
        <dbReference type="ChEBI" id="CHEBI:15378"/>
        <dbReference type="ChEBI" id="CHEBI:29999"/>
        <dbReference type="ChEBI" id="CHEBI:30616"/>
        <dbReference type="ChEBI" id="CHEBI:83421"/>
        <dbReference type="ChEBI" id="CHEBI:456216"/>
        <dbReference type="EC" id="2.7.11.1"/>
    </reaction>
</comment>
<dbReference type="Pfam" id="PF11721">
    <property type="entry name" value="Malectin"/>
    <property type="match status" value="1"/>
</dbReference>
<keyword evidence="14 20" id="KW-0472">Membrane</keyword>
<protein>
    <recommendedName>
        <fullName evidence="2">non-specific serine/threonine protein kinase</fullName>
        <ecNumber evidence="2">2.7.11.1</ecNumber>
    </recommendedName>
</protein>
<dbReference type="Pfam" id="PF00560">
    <property type="entry name" value="LRR_1"/>
    <property type="match status" value="2"/>
</dbReference>
<evidence type="ECO:0000256" key="18">
    <source>
        <dbReference type="ARBA" id="ARBA00048679"/>
    </source>
</evidence>
<evidence type="ECO:0000256" key="11">
    <source>
        <dbReference type="ARBA" id="ARBA00022777"/>
    </source>
</evidence>
<dbReference type="InterPro" id="IPR011009">
    <property type="entry name" value="Kinase-like_dom_sf"/>
</dbReference>
<dbReference type="AlphaFoldDB" id="A0A3S3R6X3"/>
<evidence type="ECO:0000256" key="1">
    <source>
        <dbReference type="ARBA" id="ARBA00004479"/>
    </source>
</evidence>
<evidence type="ECO:0000256" key="19">
    <source>
        <dbReference type="SAM" id="MobiDB-lite"/>
    </source>
</evidence>